<evidence type="ECO:0000256" key="2">
    <source>
        <dbReference type="SAM" id="SignalP"/>
    </source>
</evidence>
<dbReference type="InterPro" id="IPR036420">
    <property type="entry name" value="BRCT_dom_sf"/>
</dbReference>
<keyword evidence="4" id="KW-1185">Reference proteome</keyword>
<dbReference type="Proteomes" id="UP000054350">
    <property type="component" value="Unassembled WGS sequence"/>
</dbReference>
<proteinExistence type="predicted"/>
<feature type="compositionally biased region" description="Low complexity" evidence="1">
    <location>
        <begin position="261"/>
        <end position="270"/>
    </location>
</feature>
<keyword evidence="2" id="KW-0732">Signal</keyword>
<evidence type="ECO:0000256" key="1">
    <source>
        <dbReference type="SAM" id="MobiDB-lite"/>
    </source>
</evidence>
<dbReference type="GO" id="GO:2000781">
    <property type="term" value="P:positive regulation of double-strand break repair"/>
    <property type="evidence" value="ECO:0007669"/>
    <property type="project" value="InterPro"/>
</dbReference>
<dbReference type="GO" id="GO:0035861">
    <property type="term" value="C:site of double-strand break"/>
    <property type="evidence" value="ECO:0007669"/>
    <property type="project" value="TreeGrafter"/>
</dbReference>
<protein>
    <recommendedName>
        <fullName evidence="5">BRCT domain-containing protein</fullName>
    </recommendedName>
</protein>
<reference evidence="4" key="2">
    <citation type="submission" date="2009-11" db="EMBL/GenBank/DDBJ databases">
        <title>The Genome Sequence of Allomyces macrogynus strain ATCC 38327.</title>
        <authorList>
            <consortium name="The Broad Institute Genome Sequencing Platform"/>
            <person name="Russ C."/>
            <person name="Cuomo C."/>
            <person name="Shea T."/>
            <person name="Young S.K."/>
            <person name="Zeng Q."/>
            <person name="Koehrsen M."/>
            <person name="Haas B."/>
            <person name="Borodovsky M."/>
            <person name="Guigo R."/>
            <person name="Alvarado L."/>
            <person name="Berlin A."/>
            <person name="Borenstein D."/>
            <person name="Chen Z."/>
            <person name="Engels R."/>
            <person name="Freedman E."/>
            <person name="Gellesch M."/>
            <person name="Goldberg J."/>
            <person name="Griggs A."/>
            <person name="Gujja S."/>
            <person name="Heiman D."/>
            <person name="Hepburn T."/>
            <person name="Howarth C."/>
            <person name="Jen D."/>
            <person name="Larson L."/>
            <person name="Lewis B."/>
            <person name="Mehta T."/>
            <person name="Park D."/>
            <person name="Pearson M."/>
            <person name="Roberts A."/>
            <person name="Saif S."/>
            <person name="Shenoy N."/>
            <person name="Sisk P."/>
            <person name="Stolte C."/>
            <person name="Sykes S."/>
            <person name="Walk T."/>
            <person name="White J."/>
            <person name="Yandava C."/>
            <person name="Burger G."/>
            <person name="Gray M.W."/>
            <person name="Holland P.W.H."/>
            <person name="King N."/>
            <person name="Lang F.B.F."/>
            <person name="Roger A.J."/>
            <person name="Ruiz-Trillo I."/>
            <person name="Lander E."/>
            <person name="Nusbaum C."/>
        </authorList>
    </citation>
    <scope>NUCLEOTIDE SEQUENCE [LARGE SCALE GENOMIC DNA]</scope>
    <source>
        <strain evidence="4">ATCC 38327</strain>
    </source>
</reference>
<feature type="compositionally biased region" description="Low complexity" evidence="1">
    <location>
        <begin position="194"/>
        <end position="217"/>
    </location>
</feature>
<evidence type="ECO:0000313" key="3">
    <source>
        <dbReference type="EMBL" id="KNE70600.1"/>
    </source>
</evidence>
<dbReference type="PANTHER" id="PTHR46677:SF1">
    <property type="entry name" value="SMC5-SMC6 COMPLEX LOCALIZATION FACTOR PROTEIN 1"/>
    <property type="match status" value="1"/>
</dbReference>
<dbReference type="VEuPathDB" id="FungiDB:AMAG_15361"/>
<organism evidence="3 4">
    <name type="scientific">Allomyces macrogynus (strain ATCC 38327)</name>
    <name type="common">Allomyces javanicus var. macrogynus</name>
    <dbReference type="NCBI Taxonomy" id="578462"/>
    <lineage>
        <taxon>Eukaryota</taxon>
        <taxon>Fungi</taxon>
        <taxon>Fungi incertae sedis</taxon>
        <taxon>Blastocladiomycota</taxon>
        <taxon>Blastocladiomycetes</taxon>
        <taxon>Blastocladiales</taxon>
        <taxon>Blastocladiaceae</taxon>
        <taxon>Allomyces</taxon>
    </lineage>
</organism>
<feature type="chain" id="PRO_5005548529" description="BRCT domain-containing protein" evidence="2">
    <location>
        <begin position="31"/>
        <end position="281"/>
    </location>
</feature>
<gene>
    <name evidence="3" type="ORF">AMAG_15361</name>
</gene>
<dbReference type="GO" id="GO:0006974">
    <property type="term" value="P:DNA damage response"/>
    <property type="evidence" value="ECO:0007669"/>
    <property type="project" value="TreeGrafter"/>
</dbReference>
<dbReference type="AlphaFoldDB" id="A0A0L0T796"/>
<dbReference type="GO" id="GO:1990166">
    <property type="term" value="P:protein localization to site of double-strand break"/>
    <property type="evidence" value="ECO:0007669"/>
    <property type="project" value="TreeGrafter"/>
</dbReference>
<dbReference type="Gene3D" id="3.40.50.10190">
    <property type="entry name" value="BRCT domain"/>
    <property type="match status" value="1"/>
</dbReference>
<evidence type="ECO:0008006" key="5">
    <source>
        <dbReference type="Google" id="ProtNLM"/>
    </source>
</evidence>
<dbReference type="EMBL" id="GG745367">
    <property type="protein sequence ID" value="KNE70600.1"/>
    <property type="molecule type" value="Genomic_DNA"/>
</dbReference>
<dbReference type="PANTHER" id="PTHR46677">
    <property type="entry name" value="SMC5-SMC6 COMPLEX LOCALIZATION FACTOR PROTEIN 1"/>
    <property type="match status" value="1"/>
</dbReference>
<feature type="region of interest" description="Disordered" evidence="1">
    <location>
        <begin position="191"/>
        <end position="217"/>
    </location>
</feature>
<feature type="region of interest" description="Disordered" evidence="1">
    <location>
        <begin position="256"/>
        <end position="281"/>
    </location>
</feature>
<evidence type="ECO:0000313" key="4">
    <source>
        <dbReference type="Proteomes" id="UP000054350"/>
    </source>
</evidence>
<feature type="signal peptide" evidence="2">
    <location>
        <begin position="1"/>
        <end position="30"/>
    </location>
</feature>
<reference evidence="3 4" key="1">
    <citation type="submission" date="2009-11" db="EMBL/GenBank/DDBJ databases">
        <title>Annotation of Allomyces macrogynus ATCC 38327.</title>
        <authorList>
            <consortium name="The Broad Institute Genome Sequencing Platform"/>
            <person name="Russ C."/>
            <person name="Cuomo C."/>
            <person name="Burger G."/>
            <person name="Gray M.W."/>
            <person name="Holland P.W.H."/>
            <person name="King N."/>
            <person name="Lang F.B.F."/>
            <person name="Roger A.J."/>
            <person name="Ruiz-Trillo I."/>
            <person name="Young S.K."/>
            <person name="Zeng Q."/>
            <person name="Gargeya S."/>
            <person name="Fitzgerald M."/>
            <person name="Haas B."/>
            <person name="Abouelleil A."/>
            <person name="Alvarado L."/>
            <person name="Arachchi H.M."/>
            <person name="Berlin A."/>
            <person name="Chapman S.B."/>
            <person name="Gearin G."/>
            <person name="Goldberg J."/>
            <person name="Griggs A."/>
            <person name="Gujja S."/>
            <person name="Hansen M."/>
            <person name="Heiman D."/>
            <person name="Howarth C."/>
            <person name="Larimer J."/>
            <person name="Lui A."/>
            <person name="MacDonald P.J.P."/>
            <person name="McCowen C."/>
            <person name="Montmayeur A."/>
            <person name="Murphy C."/>
            <person name="Neiman D."/>
            <person name="Pearson M."/>
            <person name="Priest M."/>
            <person name="Roberts A."/>
            <person name="Saif S."/>
            <person name="Shea T."/>
            <person name="Sisk P."/>
            <person name="Stolte C."/>
            <person name="Sykes S."/>
            <person name="Wortman J."/>
            <person name="Nusbaum C."/>
            <person name="Birren B."/>
        </authorList>
    </citation>
    <scope>NUCLEOTIDE SEQUENCE [LARGE SCALE GENOMIC DNA]</scope>
    <source>
        <strain evidence="3 4">ATCC 38327</strain>
    </source>
</reference>
<name>A0A0L0T796_ALLM3</name>
<accession>A0A0L0T796</accession>
<dbReference type="eggNOG" id="KOG1929">
    <property type="taxonomic scope" value="Eukaryota"/>
</dbReference>
<dbReference type="GO" id="GO:0005634">
    <property type="term" value="C:nucleus"/>
    <property type="evidence" value="ECO:0007669"/>
    <property type="project" value="TreeGrafter"/>
</dbReference>
<dbReference type="InterPro" id="IPR042479">
    <property type="entry name" value="Slf1"/>
</dbReference>
<sequence>MTDAAHPSAWVPGTTHLVIAFLIPCEKCLAAMAAGAWLLRPSFLEAARVDGQFPDPSEHAWTTLSPAEMAQDVQQHATTLAPTDLARAIDLHRAAQHWRTLATPIFTGWRVSLSVSDRNGRHVASSVHILEAGGAELLDPDEVQDWNEITLYFFDGKAPPALEVPHEVHEEKVKPIASVIGYVMQAGGVGASGSGRRTMETGSGATGTSAARTSVATTETSVATTTAEMSAAGSGSTAAMATADRVLAAARDARAGKWTPATSATTVSTAAGGGRSMSDSF</sequence>
<dbReference type="OrthoDB" id="2143040at2759"/>
<dbReference type="STRING" id="578462.A0A0L0T796"/>